<evidence type="ECO:0000313" key="3">
    <source>
        <dbReference type="EMBL" id="KAA6391569.1"/>
    </source>
</evidence>
<gene>
    <name evidence="3" type="ORF">EZS28_012905</name>
</gene>
<accession>A0A5J4WB24</accession>
<proteinExistence type="predicted"/>
<evidence type="ECO:0000256" key="1">
    <source>
        <dbReference type="SAM" id="Phobius"/>
    </source>
</evidence>
<dbReference type="GO" id="GO:0004672">
    <property type="term" value="F:protein kinase activity"/>
    <property type="evidence" value="ECO:0007669"/>
    <property type="project" value="InterPro"/>
</dbReference>
<feature type="domain" description="Protein kinase" evidence="2">
    <location>
        <begin position="1"/>
        <end position="114"/>
    </location>
</feature>
<comment type="caution">
    <text evidence="3">The sequence shown here is derived from an EMBL/GenBank/DDBJ whole genome shotgun (WGS) entry which is preliminary data.</text>
</comment>
<dbReference type="Proteomes" id="UP000324800">
    <property type="component" value="Unassembled WGS sequence"/>
</dbReference>
<keyword evidence="1" id="KW-0472">Membrane</keyword>
<sequence length="114" mass="13121">MSDRINKYEYNLRRLGYVPIRPLGGGSFGLVFLIFNYEVEQIMTAKIISKEKFNRREWEAANKLLIDIKCDNILLHSPPGSGRVHIKMSDFGLAKQEDLINEQIYVAGTLPYMV</sequence>
<dbReference type="Gene3D" id="3.30.200.20">
    <property type="entry name" value="Phosphorylase Kinase, domain 1"/>
    <property type="match status" value="1"/>
</dbReference>
<keyword evidence="1" id="KW-1133">Transmembrane helix</keyword>
<protein>
    <recommendedName>
        <fullName evidence="2">Protein kinase domain-containing protein</fullName>
    </recommendedName>
</protein>
<dbReference type="EMBL" id="SNRW01002838">
    <property type="protein sequence ID" value="KAA6391569.1"/>
    <property type="molecule type" value="Genomic_DNA"/>
</dbReference>
<dbReference type="InterPro" id="IPR011009">
    <property type="entry name" value="Kinase-like_dom_sf"/>
</dbReference>
<organism evidence="3 4">
    <name type="scientific">Streblomastix strix</name>
    <dbReference type="NCBI Taxonomy" id="222440"/>
    <lineage>
        <taxon>Eukaryota</taxon>
        <taxon>Metamonada</taxon>
        <taxon>Preaxostyla</taxon>
        <taxon>Oxymonadida</taxon>
        <taxon>Streblomastigidae</taxon>
        <taxon>Streblomastix</taxon>
    </lineage>
</organism>
<dbReference type="GO" id="GO:0005524">
    <property type="term" value="F:ATP binding"/>
    <property type="evidence" value="ECO:0007669"/>
    <property type="project" value="InterPro"/>
</dbReference>
<dbReference type="AlphaFoldDB" id="A0A5J4WB24"/>
<dbReference type="Gene3D" id="1.10.510.10">
    <property type="entry name" value="Transferase(Phosphotransferase) domain 1"/>
    <property type="match status" value="1"/>
</dbReference>
<evidence type="ECO:0000313" key="4">
    <source>
        <dbReference type="Proteomes" id="UP000324800"/>
    </source>
</evidence>
<dbReference type="InterPro" id="IPR000719">
    <property type="entry name" value="Prot_kinase_dom"/>
</dbReference>
<dbReference type="SUPFAM" id="SSF56112">
    <property type="entry name" value="Protein kinase-like (PK-like)"/>
    <property type="match status" value="1"/>
</dbReference>
<evidence type="ECO:0000259" key="2">
    <source>
        <dbReference type="PROSITE" id="PS50011"/>
    </source>
</evidence>
<keyword evidence="1" id="KW-0812">Transmembrane</keyword>
<name>A0A5J4WB24_9EUKA</name>
<feature type="transmembrane region" description="Helical" evidence="1">
    <location>
        <begin position="20"/>
        <end position="39"/>
    </location>
</feature>
<dbReference type="PROSITE" id="PS50011">
    <property type="entry name" value="PROTEIN_KINASE_DOM"/>
    <property type="match status" value="1"/>
</dbReference>
<reference evidence="3 4" key="1">
    <citation type="submission" date="2019-03" db="EMBL/GenBank/DDBJ databases">
        <title>Single cell metagenomics reveals metabolic interactions within the superorganism composed of flagellate Streblomastix strix and complex community of Bacteroidetes bacteria on its surface.</title>
        <authorList>
            <person name="Treitli S.C."/>
            <person name="Kolisko M."/>
            <person name="Husnik F."/>
            <person name="Keeling P."/>
            <person name="Hampl V."/>
        </authorList>
    </citation>
    <scope>NUCLEOTIDE SEQUENCE [LARGE SCALE GENOMIC DNA]</scope>
    <source>
        <strain evidence="3">ST1C</strain>
    </source>
</reference>